<dbReference type="Proteomes" id="UP000654075">
    <property type="component" value="Unassembled WGS sequence"/>
</dbReference>
<evidence type="ECO:0008006" key="6">
    <source>
        <dbReference type="Google" id="ProtNLM"/>
    </source>
</evidence>
<dbReference type="InterPro" id="IPR002885">
    <property type="entry name" value="PPR_rpt"/>
</dbReference>
<feature type="compositionally biased region" description="Pro residues" evidence="3">
    <location>
        <begin position="747"/>
        <end position="761"/>
    </location>
</feature>
<feature type="repeat" description="PPR" evidence="2">
    <location>
        <begin position="350"/>
        <end position="384"/>
    </location>
</feature>
<feature type="region of interest" description="Disordered" evidence="3">
    <location>
        <begin position="39"/>
        <end position="75"/>
    </location>
</feature>
<dbReference type="Pfam" id="PF13041">
    <property type="entry name" value="PPR_2"/>
    <property type="match status" value="1"/>
</dbReference>
<evidence type="ECO:0000313" key="4">
    <source>
        <dbReference type="EMBL" id="CAE8637857.1"/>
    </source>
</evidence>
<evidence type="ECO:0000256" key="2">
    <source>
        <dbReference type="PROSITE-ProRule" id="PRU00708"/>
    </source>
</evidence>
<organism evidence="4 5">
    <name type="scientific">Polarella glacialis</name>
    <name type="common">Dinoflagellate</name>
    <dbReference type="NCBI Taxonomy" id="89957"/>
    <lineage>
        <taxon>Eukaryota</taxon>
        <taxon>Sar</taxon>
        <taxon>Alveolata</taxon>
        <taxon>Dinophyceae</taxon>
        <taxon>Suessiales</taxon>
        <taxon>Suessiaceae</taxon>
        <taxon>Polarella</taxon>
    </lineage>
</organism>
<feature type="repeat" description="PPR" evidence="2">
    <location>
        <begin position="315"/>
        <end position="349"/>
    </location>
</feature>
<dbReference type="InterPro" id="IPR011990">
    <property type="entry name" value="TPR-like_helical_dom_sf"/>
</dbReference>
<sequence length="761" mass="81330">MRRPGARACAARLWPRAKPPTPQEVQLQVSKVESLRSCSSTSAVWAGETASRRRAETAVEEATGHPGGPELCGKDKQLPVLSEKRQESNKRCPQLEAQDSALPASERLRLALEAKGGRRLRQAEVRQILAPELGEWHKSPSHAMKVLKGLRAARQPGSVAVDVLRVMRASGIRVDKFHCSAAISVCEKAGHWQLALSLLAGMGESRISTDTVTQSASISACEKAGKWQLALSLLVDMAAARIPKNTITCSASISACEKGGQWQLALSLLRNMVKDTIQSDTIIYSASISACEKGGQWQLAHMLLGEMETKRIPKNTTTYNASISACEKSGQWELVLGLLGEMAQKKVPTDRITYNASISCCEKAGQWQLALSLLGDMAKKQVPSDSITYNASISACGTGSQWQLAMSLLGDMVTKKVPRNGITYNAAMLACANDQRWRAMLSLLDEMSVLRLEPDLWSYSSLLMECEQRGLLLHQTELLQRLVARELCFQGRWGATPTKLLDGVARLRCQLNRESLGMILFLDEWLPGCRMKCNLLQLSNEIAVLMAPLCLALAAVNLWGAGAAAEKGGAEATGRAPSESISTPNKRLAIVDPVSGKQIEITPNSSGSRVKPTLISIEAISQGSGHGQMQGRAREPGSEEPNGASAQMLTLPPPLASGPYASGTPQLAVSLPRLPHCGAPPGHPFSTLPPPMGLPPGLMTGMQISLCRAAPHSGIQGLLSAALPSFPPWTQPGAPPPPYGLGAPGPGHQPPCPPPAHHAPT</sequence>
<accession>A0A813HHF3</accession>
<dbReference type="Gene3D" id="1.25.40.10">
    <property type="entry name" value="Tetratricopeptide repeat domain"/>
    <property type="match status" value="3"/>
</dbReference>
<dbReference type="EMBL" id="CAJNNV010031789">
    <property type="protein sequence ID" value="CAE8637857.1"/>
    <property type="molecule type" value="Genomic_DNA"/>
</dbReference>
<evidence type="ECO:0000256" key="1">
    <source>
        <dbReference type="ARBA" id="ARBA00022737"/>
    </source>
</evidence>
<feature type="compositionally biased region" description="Pro residues" evidence="3">
    <location>
        <begin position="729"/>
        <end position="739"/>
    </location>
</feature>
<protein>
    <recommendedName>
        <fullName evidence="6">Pentatricopeptide repeat-containing protein, chloroplastic</fullName>
    </recommendedName>
</protein>
<dbReference type="PROSITE" id="PS51375">
    <property type="entry name" value="PPR"/>
    <property type="match status" value="6"/>
</dbReference>
<dbReference type="OrthoDB" id="185373at2759"/>
<feature type="repeat" description="PPR" evidence="2">
    <location>
        <begin position="420"/>
        <end position="454"/>
    </location>
</feature>
<feature type="repeat" description="PPR" evidence="2">
    <location>
        <begin position="245"/>
        <end position="279"/>
    </location>
</feature>
<dbReference type="Pfam" id="PF13812">
    <property type="entry name" value="PPR_3"/>
    <property type="match status" value="2"/>
</dbReference>
<feature type="repeat" description="PPR" evidence="2">
    <location>
        <begin position="280"/>
        <end position="314"/>
    </location>
</feature>
<reference evidence="4" key="1">
    <citation type="submission" date="2021-02" db="EMBL/GenBank/DDBJ databases">
        <authorList>
            <person name="Dougan E. K."/>
            <person name="Rhodes N."/>
            <person name="Thang M."/>
            <person name="Chan C."/>
        </authorList>
    </citation>
    <scope>NUCLEOTIDE SEQUENCE</scope>
</reference>
<comment type="caution">
    <text evidence="4">The sequence shown here is derived from an EMBL/GenBank/DDBJ whole genome shotgun (WGS) entry which is preliminary data.</text>
</comment>
<dbReference type="NCBIfam" id="TIGR00756">
    <property type="entry name" value="PPR"/>
    <property type="match status" value="1"/>
</dbReference>
<feature type="region of interest" description="Disordered" evidence="3">
    <location>
        <begin position="729"/>
        <end position="761"/>
    </location>
</feature>
<proteinExistence type="predicted"/>
<evidence type="ECO:0000313" key="5">
    <source>
        <dbReference type="Proteomes" id="UP000654075"/>
    </source>
</evidence>
<dbReference type="AlphaFoldDB" id="A0A813HHF3"/>
<dbReference type="PANTHER" id="PTHR47447:SF17">
    <property type="entry name" value="OS12G0638900 PROTEIN"/>
    <property type="match status" value="1"/>
</dbReference>
<dbReference type="PANTHER" id="PTHR47447">
    <property type="entry name" value="OS03G0856100 PROTEIN"/>
    <property type="match status" value="1"/>
</dbReference>
<gene>
    <name evidence="4" type="ORF">PGLA1383_LOCUS53156</name>
</gene>
<keyword evidence="5" id="KW-1185">Reference proteome</keyword>
<evidence type="ECO:0000256" key="3">
    <source>
        <dbReference type="SAM" id="MobiDB-lite"/>
    </source>
</evidence>
<feature type="region of interest" description="Disordered" evidence="3">
    <location>
        <begin position="621"/>
        <end position="664"/>
    </location>
</feature>
<feature type="repeat" description="PPR" evidence="2">
    <location>
        <begin position="385"/>
        <end position="419"/>
    </location>
</feature>
<keyword evidence="1" id="KW-0677">Repeat</keyword>
<feature type="non-terminal residue" evidence="4">
    <location>
        <position position="761"/>
    </location>
</feature>
<name>A0A813HHF3_POLGL</name>